<keyword evidence="2" id="KW-1185">Reference proteome</keyword>
<name>A0ABZ1Z1W9_9NOCA</name>
<dbReference type="EMBL" id="CP109441">
    <property type="protein sequence ID" value="WUV48401.1"/>
    <property type="molecule type" value="Genomic_DNA"/>
</dbReference>
<sequence length="77" mass="8426">MTATIPARDAGPELYGDYCATCTRSGCTRMDSVCEPVMSEWSGGQSMVVATYACVNGHVWTCSWSPDYPFDLEEMEA</sequence>
<dbReference type="RefSeq" id="WP_329412744.1">
    <property type="nucleotide sequence ID" value="NZ_CP109441.1"/>
</dbReference>
<evidence type="ECO:0000313" key="1">
    <source>
        <dbReference type="EMBL" id="WUV48401.1"/>
    </source>
</evidence>
<reference evidence="1" key="1">
    <citation type="submission" date="2022-10" db="EMBL/GenBank/DDBJ databases">
        <title>The complete genomes of actinobacterial strains from the NBC collection.</title>
        <authorList>
            <person name="Joergensen T.S."/>
            <person name="Alvarez Arevalo M."/>
            <person name="Sterndorff E.B."/>
            <person name="Faurdal D."/>
            <person name="Vuksanovic O."/>
            <person name="Mourched A.-S."/>
            <person name="Charusanti P."/>
            <person name="Shaw S."/>
            <person name="Blin K."/>
            <person name="Weber T."/>
        </authorList>
    </citation>
    <scope>NUCLEOTIDE SEQUENCE</scope>
    <source>
        <strain evidence="1">NBC_01482</strain>
    </source>
</reference>
<proteinExistence type="predicted"/>
<protein>
    <submittedName>
        <fullName evidence="1">Uncharacterized protein</fullName>
    </submittedName>
</protein>
<evidence type="ECO:0000313" key="2">
    <source>
        <dbReference type="Proteomes" id="UP001432062"/>
    </source>
</evidence>
<organism evidence="1 2">
    <name type="scientific">Nocardia vinacea</name>
    <dbReference type="NCBI Taxonomy" id="96468"/>
    <lineage>
        <taxon>Bacteria</taxon>
        <taxon>Bacillati</taxon>
        <taxon>Actinomycetota</taxon>
        <taxon>Actinomycetes</taxon>
        <taxon>Mycobacteriales</taxon>
        <taxon>Nocardiaceae</taxon>
        <taxon>Nocardia</taxon>
    </lineage>
</organism>
<accession>A0ABZ1Z1W9</accession>
<dbReference type="Proteomes" id="UP001432062">
    <property type="component" value="Chromosome"/>
</dbReference>
<gene>
    <name evidence="1" type="ORF">OG563_09480</name>
</gene>